<organism evidence="1 2">
    <name type="scientific">Shewanella aestuarii</name>
    <dbReference type="NCBI Taxonomy" id="1028752"/>
    <lineage>
        <taxon>Bacteria</taxon>
        <taxon>Pseudomonadati</taxon>
        <taxon>Pseudomonadota</taxon>
        <taxon>Gammaproteobacteria</taxon>
        <taxon>Alteromonadales</taxon>
        <taxon>Shewanellaceae</taxon>
        <taxon>Shewanella</taxon>
    </lineage>
</organism>
<dbReference type="RefSeq" id="WP_167680201.1">
    <property type="nucleotide sequence ID" value="NZ_CP050314.1"/>
</dbReference>
<name>A0A6G9QPE4_9GAMM</name>
<dbReference type="AlphaFoldDB" id="A0A6G9QPE4"/>
<proteinExistence type="predicted"/>
<dbReference type="KEGG" id="saes:HBH39_17860"/>
<evidence type="ECO:0000313" key="2">
    <source>
        <dbReference type="Proteomes" id="UP000502608"/>
    </source>
</evidence>
<dbReference type="EMBL" id="CP050314">
    <property type="protein sequence ID" value="QIR16352.1"/>
    <property type="molecule type" value="Genomic_DNA"/>
</dbReference>
<keyword evidence="2" id="KW-1185">Reference proteome</keyword>
<geneLocation type="plasmid" evidence="1 2">
    <name>pPN3F2_1</name>
</geneLocation>
<gene>
    <name evidence="1" type="ORF">HBH39_17860</name>
</gene>
<reference evidence="1 2" key="1">
    <citation type="submission" date="2020-03" db="EMBL/GenBank/DDBJ databases">
        <title>Complete genome sequence of Shewanella sp.</title>
        <authorList>
            <person name="Kim Y.-S."/>
            <person name="Kim S.-J."/>
            <person name="Jung H.-K."/>
            <person name="Kim K.-H."/>
        </authorList>
    </citation>
    <scope>NUCLEOTIDE SEQUENCE [LARGE SCALE GENOMIC DNA]</scope>
    <source>
        <strain evidence="1 2">PN3F2</strain>
        <plasmid evidence="1 2">pPN3F2_1</plasmid>
    </source>
</reference>
<evidence type="ECO:0000313" key="1">
    <source>
        <dbReference type="EMBL" id="QIR16352.1"/>
    </source>
</evidence>
<protein>
    <submittedName>
        <fullName evidence="1">Uncharacterized protein</fullName>
    </submittedName>
</protein>
<accession>A0A6G9QPE4</accession>
<sequence length="81" mass="9069">MTLNILAVEQIKPVYSDDFQTIFIPTNRPPESSSSQPTSNTLNKYLYSNGDFFNISGKTPVLCNKTQHSFLLGLMTSYGVF</sequence>
<dbReference type="Proteomes" id="UP000502608">
    <property type="component" value="Plasmid pPN3F2_1"/>
</dbReference>
<keyword evidence="1" id="KW-0614">Plasmid</keyword>